<feature type="region of interest" description="Disordered" evidence="1">
    <location>
        <begin position="232"/>
        <end position="264"/>
    </location>
</feature>
<evidence type="ECO:0000313" key="4">
    <source>
        <dbReference type="Proteomes" id="UP001142393"/>
    </source>
</evidence>
<feature type="domain" description="NYN" evidence="2">
    <location>
        <begin position="8"/>
        <end position="154"/>
    </location>
</feature>
<dbReference type="InterPro" id="IPR024768">
    <property type="entry name" value="Marf1"/>
</dbReference>
<dbReference type="PANTHER" id="PTHR14379">
    <property type="entry name" value="LIMKAIN B LKAP"/>
    <property type="match status" value="1"/>
</dbReference>
<dbReference type="CDD" id="cd10910">
    <property type="entry name" value="PIN_limkain_b1_N_like"/>
    <property type="match status" value="1"/>
</dbReference>
<name>A0A9W8P3B9_9AGAR</name>
<dbReference type="Pfam" id="PF01936">
    <property type="entry name" value="NYN"/>
    <property type="match status" value="1"/>
</dbReference>
<dbReference type="GO" id="GO:1905762">
    <property type="term" value="F:CCR4-NOT complex binding"/>
    <property type="evidence" value="ECO:0007669"/>
    <property type="project" value="TreeGrafter"/>
</dbReference>
<dbReference type="AlphaFoldDB" id="A0A9W8P3B9"/>
<protein>
    <submittedName>
        <fullName evidence="3">NYN domain-containing protein</fullName>
    </submittedName>
</protein>
<proteinExistence type="predicted"/>
<comment type="caution">
    <text evidence="3">The sequence shown here is derived from an EMBL/GenBank/DDBJ whole genome shotgun (WGS) entry which is preliminary data.</text>
</comment>
<dbReference type="InterPro" id="IPR021139">
    <property type="entry name" value="NYN"/>
</dbReference>
<keyword evidence="4" id="KW-1185">Reference proteome</keyword>
<feature type="region of interest" description="Disordered" evidence="1">
    <location>
        <begin position="396"/>
        <end position="417"/>
    </location>
</feature>
<gene>
    <name evidence="3" type="ORF">DFH05DRAFT_1522640</name>
</gene>
<dbReference type="Proteomes" id="UP001142393">
    <property type="component" value="Unassembled WGS sequence"/>
</dbReference>
<feature type="compositionally biased region" description="Polar residues" evidence="1">
    <location>
        <begin position="437"/>
        <end position="450"/>
    </location>
</feature>
<evidence type="ECO:0000259" key="2">
    <source>
        <dbReference type="Pfam" id="PF01936"/>
    </source>
</evidence>
<feature type="region of interest" description="Disordered" evidence="1">
    <location>
        <begin position="429"/>
        <end position="450"/>
    </location>
</feature>
<evidence type="ECO:0000256" key="1">
    <source>
        <dbReference type="SAM" id="MobiDB-lite"/>
    </source>
</evidence>
<dbReference type="GO" id="GO:0010468">
    <property type="term" value="P:regulation of gene expression"/>
    <property type="evidence" value="ECO:0007669"/>
    <property type="project" value="InterPro"/>
</dbReference>
<dbReference type="GO" id="GO:0004540">
    <property type="term" value="F:RNA nuclease activity"/>
    <property type="evidence" value="ECO:0007669"/>
    <property type="project" value="InterPro"/>
</dbReference>
<dbReference type="EMBL" id="JANVFU010000004">
    <property type="protein sequence ID" value="KAJ3746043.1"/>
    <property type="molecule type" value="Genomic_DNA"/>
</dbReference>
<reference evidence="3 4" key="1">
    <citation type="journal article" date="2023" name="Proc. Natl. Acad. Sci. U.S.A.">
        <title>A global phylogenomic analysis of the shiitake genus Lentinula.</title>
        <authorList>
            <person name="Sierra-Patev S."/>
            <person name="Min B."/>
            <person name="Naranjo-Ortiz M."/>
            <person name="Looney B."/>
            <person name="Konkel Z."/>
            <person name="Slot J.C."/>
            <person name="Sakamoto Y."/>
            <person name="Steenwyk J.L."/>
            <person name="Rokas A."/>
            <person name="Carro J."/>
            <person name="Camarero S."/>
            <person name="Ferreira P."/>
            <person name="Molpeceres G."/>
            <person name="Ruiz-Duenas F.J."/>
            <person name="Serrano A."/>
            <person name="Henrissat B."/>
            <person name="Drula E."/>
            <person name="Hughes K.W."/>
            <person name="Mata J.L."/>
            <person name="Ishikawa N.K."/>
            <person name="Vargas-Isla R."/>
            <person name="Ushijima S."/>
            <person name="Smith C.A."/>
            <person name="Donoghue J."/>
            <person name="Ahrendt S."/>
            <person name="Andreopoulos W."/>
            <person name="He G."/>
            <person name="LaButti K."/>
            <person name="Lipzen A."/>
            <person name="Ng V."/>
            <person name="Riley R."/>
            <person name="Sandor L."/>
            <person name="Barry K."/>
            <person name="Martinez A.T."/>
            <person name="Xiao Y."/>
            <person name="Gibbons J.G."/>
            <person name="Terashima K."/>
            <person name="Grigoriev I.V."/>
            <person name="Hibbett D."/>
        </authorList>
    </citation>
    <scope>NUCLEOTIDE SEQUENCE [LARGE SCALE GENOMIC DNA]</scope>
    <source>
        <strain evidence="3 4">TFB7810</strain>
    </source>
</reference>
<dbReference type="GO" id="GO:0005777">
    <property type="term" value="C:peroxisome"/>
    <property type="evidence" value="ECO:0007669"/>
    <property type="project" value="InterPro"/>
</dbReference>
<accession>A0A9W8P3B9</accession>
<organism evidence="3 4">
    <name type="scientific">Lentinula detonsa</name>
    <dbReference type="NCBI Taxonomy" id="2804962"/>
    <lineage>
        <taxon>Eukaryota</taxon>
        <taxon>Fungi</taxon>
        <taxon>Dikarya</taxon>
        <taxon>Basidiomycota</taxon>
        <taxon>Agaricomycotina</taxon>
        <taxon>Agaricomycetes</taxon>
        <taxon>Agaricomycetidae</taxon>
        <taxon>Agaricales</taxon>
        <taxon>Marasmiineae</taxon>
        <taxon>Omphalotaceae</taxon>
        <taxon>Lentinula</taxon>
    </lineage>
</organism>
<sequence length="583" mass="63149">MKPQEAHIAIFWDYENCSVPSDLSGYDIVKQIRSLAHEFGSIKLLKAYTELSEQAIHSSRFLNLRSELQSSGVSITDCPHNNYKNVADQMIIVDMLAFAMDNPSCPASTTIMLISGDRDFAYALSTLRLRRYNIVVVAPSNAHASLRTQASSFFNWNTTILAGTGKYHRPNHYRNQSESNFDREAVATMNSPGPSLSRMTPSSAPTFGRFFLEGSRPVQLCEASRPLNPSPIGLADSVSDAASSTPSYSRARIHAPNKSPPQYSDFAETIKPGPSHETTYRTTNRVNNFVPNFGDIAGSNDAQSSQNPITPRGGATVARSSLSATDENCVRQDTAVLSPEPPITSGYFLPRVLPSSYSFRPRSAEPSLSGTINAPTRPVSYIPGQYSKYSVQTTRNNTPAITGSHSQAASDANQSNTSTVVNANSERYGISGRSIPNHPTTAGSPSQSRVKITTTPWVTASIVKPDSTSQATATPLVSSPSISLPEPSRSPASLPKVIPLHFLSLVQYLEKLRLKGISTPLRSVVSLDLTGTDRQIYERAGCIKFKDFASRAENMGLIRLGGEGGKAWIGLHPDLHGKIEIPG</sequence>
<dbReference type="PANTHER" id="PTHR14379:SF3">
    <property type="entry name" value="MEIOSIS REGULATOR AND MRNA STABILITY FACTOR 1"/>
    <property type="match status" value="1"/>
</dbReference>
<feature type="region of interest" description="Disordered" evidence="1">
    <location>
        <begin position="466"/>
        <end position="486"/>
    </location>
</feature>
<evidence type="ECO:0000313" key="3">
    <source>
        <dbReference type="EMBL" id="KAJ3746043.1"/>
    </source>
</evidence>
<feature type="compositionally biased region" description="Polar residues" evidence="1">
    <location>
        <begin position="466"/>
        <end position="482"/>
    </location>
</feature>
<dbReference type="Gene3D" id="3.40.50.1010">
    <property type="entry name" value="5'-nuclease"/>
    <property type="match status" value="1"/>
</dbReference>